<dbReference type="OrthoDB" id="5417332at2"/>
<protein>
    <recommendedName>
        <fullName evidence="8">Isoprenylcysteine carboxylmethyltransferase family protein</fullName>
    </recommendedName>
</protein>
<sequence length="182" mass="20839">MLEIVLFAVLSIPLVFLSWRALFNLRRHGVYRFITWECILWIGVNNINQPTESKAILGFSPATALLIAALLIVLSSLSVMLQHGKISGKRKDETLFGFEKTTSLVEVGLFRYIRHPMYLSLLCLTWGLLLKNPEPGLLLVALVGTITCIYTALIEEQENIAYFGEEYRQYMHRTKMFIPFIL</sequence>
<dbReference type="Pfam" id="PF04191">
    <property type="entry name" value="PEMT"/>
    <property type="match status" value="1"/>
</dbReference>
<comment type="subcellular location">
    <subcellularLocation>
        <location evidence="1">Endomembrane system</location>
        <topology evidence="1">Multi-pass membrane protein</topology>
    </subcellularLocation>
</comment>
<dbReference type="AlphaFoldDB" id="D6Z6K6"/>
<dbReference type="GO" id="GO:0016740">
    <property type="term" value="F:transferase activity"/>
    <property type="evidence" value="ECO:0007669"/>
    <property type="project" value="UniProtKB-ARBA"/>
</dbReference>
<evidence type="ECO:0000256" key="5">
    <source>
        <dbReference type="SAM" id="Phobius"/>
    </source>
</evidence>
<feature type="transmembrane region" description="Helical" evidence="5">
    <location>
        <begin position="59"/>
        <end position="81"/>
    </location>
</feature>
<dbReference type="eggNOG" id="COG2020">
    <property type="taxonomic scope" value="Bacteria"/>
</dbReference>
<evidence type="ECO:0000256" key="3">
    <source>
        <dbReference type="ARBA" id="ARBA00022989"/>
    </source>
</evidence>
<dbReference type="HOGENOM" id="CLU_1467026_0_0_7"/>
<dbReference type="PANTHER" id="PTHR12714">
    <property type="entry name" value="PROTEIN-S ISOPRENYLCYSTEINE O-METHYLTRANSFERASE"/>
    <property type="match status" value="1"/>
</dbReference>
<reference evidence="7" key="1">
    <citation type="submission" date="2010-02" db="EMBL/GenBank/DDBJ databases">
        <title>Complete sequence of Desulfurivibrio alkaliphilus AHT2.</title>
        <authorList>
            <consortium name="US DOE Joint Genome Institute"/>
            <person name="Pitluck S."/>
            <person name="Chertkov O."/>
            <person name="Detter J.C."/>
            <person name="Han C."/>
            <person name="Tapia R."/>
            <person name="Larimer F."/>
            <person name="Land M."/>
            <person name="Hauser L."/>
            <person name="Kyrpides N."/>
            <person name="Mikhailova N."/>
            <person name="Sorokin D.Y."/>
            <person name="Muyzer G."/>
            <person name="Woyke T."/>
        </authorList>
    </citation>
    <scope>NUCLEOTIDE SEQUENCE [LARGE SCALE GENOMIC DNA]</scope>
    <source>
        <strain evidence="7">DSM 19089 / UNIQEM U267 / AHT2</strain>
    </source>
</reference>
<accession>D6Z6K6</accession>
<evidence type="ECO:0000313" key="6">
    <source>
        <dbReference type="EMBL" id="ADH84965.1"/>
    </source>
</evidence>
<feature type="transmembrane region" description="Helical" evidence="5">
    <location>
        <begin position="6"/>
        <end position="23"/>
    </location>
</feature>
<dbReference type="Proteomes" id="UP000001508">
    <property type="component" value="Chromosome"/>
</dbReference>
<name>D6Z6K6_DESAT</name>
<keyword evidence="7" id="KW-1185">Reference proteome</keyword>
<evidence type="ECO:0008006" key="8">
    <source>
        <dbReference type="Google" id="ProtNLM"/>
    </source>
</evidence>
<evidence type="ECO:0000256" key="2">
    <source>
        <dbReference type="ARBA" id="ARBA00022692"/>
    </source>
</evidence>
<keyword evidence="3 5" id="KW-1133">Transmembrane helix</keyword>
<gene>
    <name evidence="6" type="ordered locus">DaAHT2_0254</name>
</gene>
<evidence type="ECO:0000256" key="1">
    <source>
        <dbReference type="ARBA" id="ARBA00004127"/>
    </source>
</evidence>
<feature type="transmembrane region" description="Helical" evidence="5">
    <location>
        <begin position="112"/>
        <end position="130"/>
    </location>
</feature>
<feature type="transmembrane region" description="Helical" evidence="5">
    <location>
        <begin position="136"/>
        <end position="154"/>
    </location>
</feature>
<organism evidence="6 7">
    <name type="scientific">Desulfurivibrio alkaliphilus (strain DSM 19089 / UNIQEM U267 / AHT2)</name>
    <dbReference type="NCBI Taxonomy" id="589865"/>
    <lineage>
        <taxon>Bacteria</taxon>
        <taxon>Pseudomonadati</taxon>
        <taxon>Thermodesulfobacteriota</taxon>
        <taxon>Desulfobulbia</taxon>
        <taxon>Desulfobulbales</taxon>
        <taxon>Desulfobulbaceae</taxon>
        <taxon>Desulfurivibrio</taxon>
    </lineage>
</organism>
<dbReference type="Gene3D" id="1.20.120.1630">
    <property type="match status" value="1"/>
</dbReference>
<dbReference type="EMBL" id="CP001940">
    <property type="protein sequence ID" value="ADH84965.1"/>
    <property type="molecule type" value="Genomic_DNA"/>
</dbReference>
<dbReference type="STRING" id="589865.DaAHT2_0254"/>
<evidence type="ECO:0000256" key="4">
    <source>
        <dbReference type="ARBA" id="ARBA00023136"/>
    </source>
</evidence>
<dbReference type="InterPro" id="IPR007318">
    <property type="entry name" value="Phopholipid_MeTrfase"/>
</dbReference>
<dbReference type="PANTHER" id="PTHR12714:SF24">
    <property type="entry name" value="SLR1182 PROTEIN"/>
    <property type="match status" value="1"/>
</dbReference>
<dbReference type="GO" id="GO:0012505">
    <property type="term" value="C:endomembrane system"/>
    <property type="evidence" value="ECO:0007669"/>
    <property type="project" value="UniProtKB-SubCell"/>
</dbReference>
<keyword evidence="4 5" id="KW-0472">Membrane</keyword>
<dbReference type="KEGG" id="dak:DaAHT2_0254"/>
<dbReference type="InParanoid" id="D6Z6K6"/>
<proteinExistence type="predicted"/>
<dbReference type="RefSeq" id="WP_013162496.1">
    <property type="nucleotide sequence ID" value="NC_014216.1"/>
</dbReference>
<keyword evidence="2 5" id="KW-0812">Transmembrane</keyword>
<evidence type="ECO:0000313" key="7">
    <source>
        <dbReference type="Proteomes" id="UP000001508"/>
    </source>
</evidence>